<proteinExistence type="inferred from homology"/>
<keyword evidence="6" id="KW-0325">Glycoprotein</keyword>
<name>A0A7I8WYI0_BURXY</name>
<evidence type="ECO:0000313" key="9">
    <source>
        <dbReference type="EMBL" id="CAD5217758.1"/>
    </source>
</evidence>
<feature type="transmembrane region" description="Helical" evidence="7">
    <location>
        <begin position="443"/>
        <end position="465"/>
    </location>
</feature>
<comment type="caution">
    <text evidence="9">The sequence shown here is derived from an EMBL/GenBank/DDBJ whole genome shotgun (WGS) entry which is preliminary data.</text>
</comment>
<evidence type="ECO:0000256" key="6">
    <source>
        <dbReference type="ARBA" id="ARBA00023180"/>
    </source>
</evidence>
<protein>
    <submittedName>
        <fullName evidence="9">(pine wood nematode) hypothetical protein</fullName>
    </submittedName>
</protein>
<dbReference type="GO" id="GO:0018996">
    <property type="term" value="P:molting cycle, collagen and cuticulin-based cuticle"/>
    <property type="evidence" value="ECO:0007669"/>
    <property type="project" value="TreeGrafter"/>
</dbReference>
<dbReference type="Proteomes" id="UP000659654">
    <property type="component" value="Unassembled WGS sequence"/>
</dbReference>
<dbReference type="SMR" id="A0A7I8WYI0"/>
<comment type="subcellular location">
    <subcellularLocation>
        <location evidence="1">Membrane</location>
        <topology evidence="1">Multi-pass membrane protein</topology>
    </subcellularLocation>
</comment>
<dbReference type="PANTHER" id="PTHR10796:SF94">
    <property type="entry name" value="SSD DOMAIN-CONTAINING PROTEIN"/>
    <property type="match status" value="1"/>
</dbReference>
<dbReference type="GO" id="GO:0005886">
    <property type="term" value="C:plasma membrane"/>
    <property type="evidence" value="ECO:0007669"/>
    <property type="project" value="TreeGrafter"/>
</dbReference>
<keyword evidence="10" id="KW-1185">Reference proteome</keyword>
<dbReference type="EMBL" id="CAJFDI010000002">
    <property type="protein sequence ID" value="CAD5217758.1"/>
    <property type="molecule type" value="Genomic_DNA"/>
</dbReference>
<feature type="transmembrane region" description="Helical" evidence="7">
    <location>
        <begin position="262"/>
        <end position="279"/>
    </location>
</feature>
<keyword evidence="4 7" id="KW-1133">Transmembrane helix</keyword>
<dbReference type="InterPro" id="IPR051697">
    <property type="entry name" value="Patched_domain-protein"/>
</dbReference>
<feature type="transmembrane region" description="Helical" evidence="7">
    <location>
        <begin position="768"/>
        <end position="786"/>
    </location>
</feature>
<organism evidence="9 10">
    <name type="scientific">Bursaphelenchus xylophilus</name>
    <name type="common">Pinewood nematode worm</name>
    <name type="synonym">Aphelenchoides xylophilus</name>
    <dbReference type="NCBI Taxonomy" id="6326"/>
    <lineage>
        <taxon>Eukaryota</taxon>
        <taxon>Metazoa</taxon>
        <taxon>Ecdysozoa</taxon>
        <taxon>Nematoda</taxon>
        <taxon>Chromadorea</taxon>
        <taxon>Rhabditida</taxon>
        <taxon>Tylenchina</taxon>
        <taxon>Tylenchomorpha</taxon>
        <taxon>Aphelenchoidea</taxon>
        <taxon>Aphelenchoididae</taxon>
        <taxon>Bursaphelenchus</taxon>
    </lineage>
</organism>
<gene>
    <name evidence="9" type="ORF">BXYJ_LOCUS5190</name>
</gene>
<feature type="transmembrane region" description="Helical" evidence="7">
    <location>
        <begin position="650"/>
        <end position="669"/>
    </location>
</feature>
<feature type="transmembrane region" description="Helical" evidence="7">
    <location>
        <begin position="792"/>
        <end position="815"/>
    </location>
</feature>
<evidence type="ECO:0000256" key="5">
    <source>
        <dbReference type="ARBA" id="ARBA00023136"/>
    </source>
</evidence>
<dbReference type="EMBL" id="CAJFCV020000002">
    <property type="protein sequence ID" value="CAG9101639.1"/>
    <property type="molecule type" value="Genomic_DNA"/>
</dbReference>
<dbReference type="Pfam" id="PF02460">
    <property type="entry name" value="Patched"/>
    <property type="match status" value="1"/>
</dbReference>
<dbReference type="GO" id="GO:0030659">
    <property type="term" value="C:cytoplasmic vesicle membrane"/>
    <property type="evidence" value="ECO:0007669"/>
    <property type="project" value="TreeGrafter"/>
</dbReference>
<dbReference type="OrthoDB" id="6510177at2759"/>
<dbReference type="SUPFAM" id="SSF82866">
    <property type="entry name" value="Multidrug efflux transporter AcrB transmembrane domain"/>
    <property type="match status" value="2"/>
</dbReference>
<keyword evidence="5 7" id="KW-0472">Membrane</keyword>
<feature type="domain" description="SSD" evidence="8">
    <location>
        <begin position="259"/>
        <end position="418"/>
    </location>
</feature>
<feature type="transmembrane region" description="Helical" evidence="7">
    <location>
        <begin position="12"/>
        <end position="32"/>
    </location>
</feature>
<feature type="transmembrane region" description="Helical" evidence="7">
    <location>
        <begin position="390"/>
        <end position="422"/>
    </location>
</feature>
<reference evidence="9" key="1">
    <citation type="submission" date="2020-09" db="EMBL/GenBank/DDBJ databases">
        <authorList>
            <person name="Kikuchi T."/>
        </authorList>
    </citation>
    <scope>NUCLEOTIDE SEQUENCE</scope>
    <source>
        <strain evidence="9">Ka4C1</strain>
    </source>
</reference>
<feature type="transmembrane region" description="Helical" evidence="7">
    <location>
        <begin position="676"/>
        <end position="696"/>
    </location>
</feature>
<evidence type="ECO:0000256" key="1">
    <source>
        <dbReference type="ARBA" id="ARBA00004141"/>
    </source>
</evidence>
<dbReference type="Proteomes" id="UP000582659">
    <property type="component" value="Unassembled WGS sequence"/>
</dbReference>
<dbReference type="PANTHER" id="PTHR10796">
    <property type="entry name" value="PATCHED-RELATED"/>
    <property type="match status" value="1"/>
</dbReference>
<accession>A0A7I8WYI0</accession>
<sequence length="840" mass="95699">MRGLGYYFGCRPVLTILCTVAVLCPFFSFFLLRPVQIVTDVRRGFAHRNGRSTDEFKAFGHFYNVSMEDMELLIILIESKNRGEKKLEMSSELLEEVVRLDAAVQATNVTARNGTHFSFKDMFTKRGSINFLFDAFKLGYDVQNLNYHLNLTMDDSIRLDSPFARIYEHEFLTLQHFFGAETWPKDNVSRVSQIKSVQSIGLWYMLQAPLSNRAGRDVLHDIELSIFEMSQKNFSKLFDFYMYADEVANHEMMVGSLKTTNLLSVGAFLMVVFMLISLRDFHLKDALVLLTAAISTPLLATLTTFSIIGWSGMPFNGVMSIAPFLILGIGVDDAFLLLHSWRDALKHMKNATPAERLERVVTDVGPSILITSVTNTLAFSVGILSPAYTMMSFCLCTTIAVALDLILEFTIFAPTLVLICPIPREKVEEPLEKLWWFKYAQFLVSKVGRGLFTVILVCLSIWAYFGIANMNPNFEPEKTFPFDSHLQESLRPIKTLYKEYGPMSIIINRAPDIRNETDLGEFFEMVETIEALNETYPSNYTQLWLRQYMKYHKAKLPNDTLTYQLVPQFLKERLMEDKNIVLYHKDKDGTVRVDSFVFLIICHGERNWHTRAFFVDEMRSLIDSYPQFQASVFDYDATIFDLIITAKPEMIKAVLVTLVCMVVVCFVIIPSLKHTGIATLSVLSISYSLIGALGWWGQDMDPVTMTNVLMAIGFSVDFSAHICYHYFKQERSDARLGLKTDQKDLIYRLTAVFAHVGRPTFEAASSTMICMLPLFTVQMYVIGSFAKTVMCVGILGLLHGLFLVPSLLTLHFHCFGEKKKLKETRSTDSDRPLIITQPLI</sequence>
<evidence type="ECO:0000256" key="3">
    <source>
        <dbReference type="ARBA" id="ARBA00022692"/>
    </source>
</evidence>
<evidence type="ECO:0000259" key="8">
    <source>
        <dbReference type="PROSITE" id="PS50156"/>
    </source>
</evidence>
<dbReference type="InterPro" id="IPR000731">
    <property type="entry name" value="SSD"/>
</dbReference>
<dbReference type="Gene3D" id="1.20.1640.10">
    <property type="entry name" value="Multidrug efflux transporter AcrB transmembrane domain"/>
    <property type="match status" value="2"/>
</dbReference>
<evidence type="ECO:0000256" key="4">
    <source>
        <dbReference type="ARBA" id="ARBA00022989"/>
    </source>
</evidence>
<evidence type="ECO:0000313" key="10">
    <source>
        <dbReference type="Proteomes" id="UP000659654"/>
    </source>
</evidence>
<keyword evidence="3 7" id="KW-0812">Transmembrane</keyword>
<evidence type="ECO:0000256" key="7">
    <source>
        <dbReference type="SAM" id="Phobius"/>
    </source>
</evidence>
<dbReference type="PROSITE" id="PS50156">
    <property type="entry name" value="SSD"/>
    <property type="match status" value="1"/>
</dbReference>
<dbReference type="AlphaFoldDB" id="A0A7I8WYI0"/>
<comment type="similarity">
    <text evidence="2">Belongs to the patched family.</text>
</comment>
<feature type="transmembrane region" description="Helical" evidence="7">
    <location>
        <begin position="320"/>
        <end position="339"/>
    </location>
</feature>
<evidence type="ECO:0000256" key="2">
    <source>
        <dbReference type="ARBA" id="ARBA00005585"/>
    </source>
</evidence>
<feature type="transmembrane region" description="Helical" evidence="7">
    <location>
        <begin position="286"/>
        <end position="308"/>
    </location>
</feature>
<dbReference type="GO" id="GO:0006897">
    <property type="term" value="P:endocytosis"/>
    <property type="evidence" value="ECO:0007669"/>
    <property type="project" value="TreeGrafter"/>
</dbReference>
<dbReference type="InterPro" id="IPR003392">
    <property type="entry name" value="PTHD_SSD"/>
</dbReference>